<reference evidence="6 7" key="1">
    <citation type="submission" date="2018-07" db="EMBL/GenBank/DDBJ databases">
        <title>The complete nuclear genome of the prasinophyte Chloropicon primus (CCMP1205).</title>
        <authorList>
            <person name="Pombert J.-F."/>
            <person name="Otis C."/>
            <person name="Turmel M."/>
            <person name="Lemieux C."/>
        </authorList>
    </citation>
    <scope>NUCLEOTIDE SEQUENCE [LARGE SCALE GENOMIC DNA]</scope>
    <source>
        <strain evidence="6 7">CCMP1205</strain>
    </source>
</reference>
<evidence type="ECO:0000313" key="6">
    <source>
        <dbReference type="EMBL" id="QDZ22849.1"/>
    </source>
</evidence>
<keyword evidence="4" id="KW-0539">Nucleus</keyword>
<evidence type="ECO:0000259" key="5">
    <source>
        <dbReference type="Pfam" id="PF17875"/>
    </source>
</evidence>
<keyword evidence="3" id="KW-0804">Transcription</keyword>
<dbReference type="PANTHER" id="PTHR12709">
    <property type="entry name" value="DNA-DIRECTED RNA POLYMERASE II, III"/>
    <property type="match status" value="1"/>
</dbReference>
<dbReference type="InterPro" id="IPR045113">
    <property type="entry name" value="Rpb7-like"/>
</dbReference>
<proteinExistence type="predicted"/>
<evidence type="ECO:0000256" key="4">
    <source>
        <dbReference type="ARBA" id="ARBA00023242"/>
    </source>
</evidence>
<keyword evidence="7" id="KW-1185">Reference proteome</keyword>
<keyword evidence="2" id="KW-0240">DNA-directed RNA polymerase</keyword>
<evidence type="ECO:0000256" key="3">
    <source>
        <dbReference type="ARBA" id="ARBA00023163"/>
    </source>
</evidence>
<dbReference type="Pfam" id="PF17875">
    <property type="entry name" value="RPA43_OB"/>
    <property type="match status" value="1"/>
</dbReference>
<evidence type="ECO:0000256" key="1">
    <source>
        <dbReference type="ARBA" id="ARBA00004123"/>
    </source>
</evidence>
<dbReference type="InterPro" id="IPR041178">
    <property type="entry name" value="RPA43_OB"/>
</dbReference>
<organism evidence="6 7">
    <name type="scientific">Chloropicon primus</name>
    <dbReference type="NCBI Taxonomy" id="1764295"/>
    <lineage>
        <taxon>Eukaryota</taxon>
        <taxon>Viridiplantae</taxon>
        <taxon>Chlorophyta</taxon>
        <taxon>Chloropicophyceae</taxon>
        <taxon>Chloropicales</taxon>
        <taxon>Chloropicaceae</taxon>
        <taxon>Chloropicon</taxon>
    </lineage>
</organism>
<dbReference type="GO" id="GO:0005736">
    <property type="term" value="C:RNA polymerase I complex"/>
    <property type="evidence" value="ECO:0007669"/>
    <property type="project" value="TreeGrafter"/>
</dbReference>
<dbReference type="Proteomes" id="UP000316726">
    <property type="component" value="Chromosome 9"/>
</dbReference>
<dbReference type="GO" id="GO:0006352">
    <property type="term" value="P:DNA-templated transcription initiation"/>
    <property type="evidence" value="ECO:0007669"/>
    <property type="project" value="InterPro"/>
</dbReference>
<dbReference type="Gene3D" id="3.30.1490.120">
    <property type="entry name" value="RNA polymerase Rpb7-like, N-terminal domain"/>
    <property type="match status" value="1"/>
</dbReference>
<feature type="domain" description="RPA43 OB" evidence="5">
    <location>
        <begin position="81"/>
        <end position="144"/>
    </location>
</feature>
<dbReference type="AlphaFoldDB" id="A0A5B8MQP1"/>
<evidence type="ECO:0000256" key="2">
    <source>
        <dbReference type="ARBA" id="ARBA00022478"/>
    </source>
</evidence>
<name>A0A5B8MQP1_9CHLO</name>
<protein>
    <recommendedName>
        <fullName evidence="5">RPA43 OB domain-containing protein</fullName>
    </recommendedName>
</protein>
<dbReference type="Gene3D" id="2.40.50.1060">
    <property type="match status" value="1"/>
</dbReference>
<dbReference type="InterPro" id="IPR036898">
    <property type="entry name" value="RNA_pol_Rpb7-like_N_sf"/>
</dbReference>
<dbReference type="STRING" id="1764295.A0A5B8MQP1"/>
<sequence>MTAEIHPSLLGGSMIEAAREKLDSLVLKWHRTPQWEGAVLSYGDEELAEDGQGSSIAAGLVLPFLPYVQVVVRASLLVFAPKRGSTLVGKVHKLGSDYIGMLVLGVFNAVLPRDKVDYKYQGNFKQDFDGNTAKAAKKKGKEADNPVEIREGCSLKFVVESLKVESDLLTIVGSMKGQKCGVAELMKK</sequence>
<accession>A0A5B8MQP1</accession>
<dbReference type="PANTHER" id="PTHR12709:SF5">
    <property type="entry name" value="DNA-DIRECTED RNA POLYMERASE I SUBUNIT RPA43"/>
    <property type="match status" value="1"/>
</dbReference>
<dbReference type="OrthoDB" id="10250504at2759"/>
<comment type="subcellular location">
    <subcellularLocation>
        <location evidence="1">Nucleus</location>
    </subcellularLocation>
</comment>
<dbReference type="GO" id="GO:0006362">
    <property type="term" value="P:transcription elongation by RNA polymerase I"/>
    <property type="evidence" value="ECO:0007669"/>
    <property type="project" value="TreeGrafter"/>
</dbReference>
<evidence type="ECO:0000313" key="7">
    <source>
        <dbReference type="Proteomes" id="UP000316726"/>
    </source>
</evidence>
<gene>
    <name evidence="6" type="ORF">A3770_09p53670</name>
</gene>
<dbReference type="EMBL" id="CP031042">
    <property type="protein sequence ID" value="QDZ22849.1"/>
    <property type="molecule type" value="Genomic_DNA"/>
</dbReference>